<dbReference type="Proteomes" id="UP000694044">
    <property type="component" value="Unassembled WGS sequence"/>
</dbReference>
<evidence type="ECO:0000313" key="3">
    <source>
        <dbReference type="Proteomes" id="UP000694044"/>
    </source>
</evidence>
<evidence type="ECO:0000256" key="1">
    <source>
        <dbReference type="SAM" id="MobiDB-lite"/>
    </source>
</evidence>
<evidence type="ECO:0000313" key="2">
    <source>
        <dbReference type="EMBL" id="KAG7389122.1"/>
    </source>
</evidence>
<name>A0A8T1W5B4_9STRA</name>
<dbReference type="OrthoDB" id="127372at2759"/>
<keyword evidence="3" id="KW-1185">Reference proteome</keyword>
<reference evidence="2" key="1">
    <citation type="submission" date="2021-02" db="EMBL/GenBank/DDBJ databases">
        <authorList>
            <person name="Palmer J.M."/>
        </authorList>
    </citation>
    <scope>NUCLEOTIDE SEQUENCE</scope>
    <source>
        <strain evidence="2">SCRP734</strain>
    </source>
</reference>
<proteinExistence type="predicted"/>
<dbReference type="AlphaFoldDB" id="A0A8T1W5B4"/>
<feature type="region of interest" description="Disordered" evidence="1">
    <location>
        <begin position="19"/>
        <end position="42"/>
    </location>
</feature>
<feature type="region of interest" description="Disordered" evidence="1">
    <location>
        <begin position="94"/>
        <end position="119"/>
    </location>
</feature>
<comment type="caution">
    <text evidence="2">The sequence shown here is derived from an EMBL/GenBank/DDBJ whole genome shotgun (WGS) entry which is preliminary data.</text>
</comment>
<protein>
    <submittedName>
        <fullName evidence="2">Uncharacterized protein</fullName>
    </submittedName>
</protein>
<dbReference type="EMBL" id="JAGDFM010000049">
    <property type="protein sequence ID" value="KAG7389122.1"/>
    <property type="molecule type" value="Genomic_DNA"/>
</dbReference>
<organism evidence="2 3">
    <name type="scientific">Phytophthora pseudosyringae</name>
    <dbReference type="NCBI Taxonomy" id="221518"/>
    <lineage>
        <taxon>Eukaryota</taxon>
        <taxon>Sar</taxon>
        <taxon>Stramenopiles</taxon>
        <taxon>Oomycota</taxon>
        <taxon>Peronosporomycetes</taxon>
        <taxon>Peronosporales</taxon>
        <taxon>Peronosporaceae</taxon>
        <taxon>Phytophthora</taxon>
    </lineage>
</organism>
<accession>A0A8T1W5B4</accession>
<gene>
    <name evidence="2" type="ORF">PHYPSEUDO_011100</name>
</gene>
<sequence>MQLIALTPDELYEENTFQPGAGVAGEQAEEQQSDLSGHTAKQNDEWCDHSAGPIYLCVKPKWVVGKKMLSCWDVWRQEYKNAKAMPAEIKEKIRVRGPRTGRSPGKSPAKRGCVDSDFK</sequence>